<dbReference type="RefSeq" id="XP_019015913.1">
    <property type="nucleotide sequence ID" value="XM_019164784.1"/>
</dbReference>
<feature type="domain" description="Interferon-related developmental regulator N-terminal" evidence="2">
    <location>
        <begin position="270"/>
        <end position="427"/>
    </location>
</feature>
<sequence>MSKLHKSIHKGTPFSGNASDISDEFHSTLSAKLSSLSIQGNAHSASSSTPGSAESRAGSLRSPLSRQESRQNSMLSLLVDPEADESISHDQSDGVSTGSGADDNQNNSRNGSTRGSASRTRMKIYTVPDLIHVLGMSARESTRSGIGKNEREILFAHLYRMVISSNSEVYMGEAGANDEDFINLFNLKNSIDNTGSDDEGNIGFEWDAWIRCVDAYGCIGVDEVASDVVELVFPLLLKTICQLESAKNGDDIDLTTKRRIDLCIWSFMSLVLFIFYDSGNHGMLEHAKLFLRFIQKDTLEDDGIISSCLYMVGLALGLAWESGRGVKELIEDEVLETIRMILCSKKRKGSKLTAAVLAGLCFELLQKDIDEETEAADSDEEDTSDFSNEEFTEIAKELDLLANEGGKKSGKKGKVAKNVFREVLNTINRTPDNEELDAIAVSKSKNIDVRTWLTYIRVQVLRFVLGSELSTWLAKSRDMRNMLKKKRKDGKFSSSGGDEYDHNDDDEVVDTTIGGSAGSRDRKANKDLEKERTKQLNKERRAKEEELSK</sequence>
<dbReference type="EMBL" id="KV454006">
    <property type="protein sequence ID" value="ODQ44800.1"/>
    <property type="molecule type" value="Genomic_DNA"/>
</dbReference>
<accession>A0A1E3NF92</accession>
<dbReference type="Pfam" id="PF05004">
    <property type="entry name" value="IFRD"/>
    <property type="match status" value="1"/>
</dbReference>
<dbReference type="GeneID" id="30181471"/>
<feature type="compositionally biased region" description="Polar residues" evidence="1">
    <location>
        <begin position="93"/>
        <end position="119"/>
    </location>
</feature>
<dbReference type="InterPro" id="IPR007701">
    <property type="entry name" value="Interferon-rel_develop_reg_N"/>
</dbReference>
<dbReference type="PANTHER" id="PTHR12354:SF1">
    <property type="entry name" value="INTERFERON-RELATED DEVELOPMENTAL REGULATOR 1"/>
    <property type="match status" value="1"/>
</dbReference>
<dbReference type="OrthoDB" id="3995788at2759"/>
<feature type="region of interest" description="Disordered" evidence="1">
    <location>
        <begin position="1"/>
        <end position="22"/>
    </location>
</feature>
<evidence type="ECO:0000256" key="1">
    <source>
        <dbReference type="SAM" id="MobiDB-lite"/>
    </source>
</evidence>
<keyword evidence="4" id="KW-1185">Reference proteome</keyword>
<evidence type="ECO:0000313" key="4">
    <source>
        <dbReference type="Proteomes" id="UP000094455"/>
    </source>
</evidence>
<name>A0A1E3NF92_9ASCO</name>
<feature type="compositionally biased region" description="Polar residues" evidence="1">
    <location>
        <begin position="62"/>
        <end position="75"/>
    </location>
</feature>
<dbReference type="InterPro" id="IPR039777">
    <property type="entry name" value="IFRD"/>
</dbReference>
<feature type="region of interest" description="Disordered" evidence="1">
    <location>
        <begin position="485"/>
        <end position="549"/>
    </location>
</feature>
<evidence type="ECO:0000259" key="2">
    <source>
        <dbReference type="Pfam" id="PF05004"/>
    </source>
</evidence>
<dbReference type="Proteomes" id="UP000094455">
    <property type="component" value="Unassembled WGS sequence"/>
</dbReference>
<gene>
    <name evidence="3" type="ORF">PICMEDRAFT_74495</name>
</gene>
<evidence type="ECO:0000313" key="3">
    <source>
        <dbReference type="EMBL" id="ODQ44800.1"/>
    </source>
</evidence>
<reference evidence="3 4" key="1">
    <citation type="journal article" date="2016" name="Proc. Natl. Acad. Sci. U.S.A.">
        <title>Comparative genomics of biotechnologically important yeasts.</title>
        <authorList>
            <person name="Riley R."/>
            <person name="Haridas S."/>
            <person name="Wolfe K.H."/>
            <person name="Lopes M.R."/>
            <person name="Hittinger C.T."/>
            <person name="Goeker M."/>
            <person name="Salamov A.A."/>
            <person name="Wisecaver J.H."/>
            <person name="Long T.M."/>
            <person name="Calvey C.H."/>
            <person name="Aerts A.L."/>
            <person name="Barry K.W."/>
            <person name="Choi C."/>
            <person name="Clum A."/>
            <person name="Coughlan A.Y."/>
            <person name="Deshpande S."/>
            <person name="Douglass A.P."/>
            <person name="Hanson S.J."/>
            <person name="Klenk H.-P."/>
            <person name="LaButti K.M."/>
            <person name="Lapidus A."/>
            <person name="Lindquist E.A."/>
            <person name="Lipzen A.M."/>
            <person name="Meier-Kolthoff J.P."/>
            <person name="Ohm R.A."/>
            <person name="Otillar R.P."/>
            <person name="Pangilinan J.L."/>
            <person name="Peng Y."/>
            <person name="Rokas A."/>
            <person name="Rosa C.A."/>
            <person name="Scheuner C."/>
            <person name="Sibirny A.A."/>
            <person name="Slot J.C."/>
            <person name="Stielow J.B."/>
            <person name="Sun H."/>
            <person name="Kurtzman C.P."/>
            <person name="Blackwell M."/>
            <person name="Grigoriev I.V."/>
            <person name="Jeffries T.W."/>
        </authorList>
    </citation>
    <scope>NUCLEOTIDE SEQUENCE [LARGE SCALE GENOMIC DNA]</scope>
    <source>
        <strain evidence="3 4">NRRL Y-2026</strain>
    </source>
</reference>
<proteinExistence type="predicted"/>
<feature type="region of interest" description="Disordered" evidence="1">
    <location>
        <begin position="36"/>
        <end position="119"/>
    </location>
</feature>
<feature type="compositionally biased region" description="Low complexity" evidence="1">
    <location>
        <begin position="42"/>
        <end position="57"/>
    </location>
</feature>
<dbReference type="STRING" id="763406.A0A1E3NF92"/>
<dbReference type="PANTHER" id="PTHR12354">
    <property type="entry name" value="INTERFERON-RELATED DEVELOPMENTAL REGULATOR"/>
    <property type="match status" value="1"/>
</dbReference>
<organism evidence="3 4">
    <name type="scientific">Pichia membranifaciens NRRL Y-2026</name>
    <dbReference type="NCBI Taxonomy" id="763406"/>
    <lineage>
        <taxon>Eukaryota</taxon>
        <taxon>Fungi</taxon>
        <taxon>Dikarya</taxon>
        <taxon>Ascomycota</taxon>
        <taxon>Saccharomycotina</taxon>
        <taxon>Pichiomycetes</taxon>
        <taxon>Pichiales</taxon>
        <taxon>Pichiaceae</taxon>
        <taxon>Pichia</taxon>
    </lineage>
</organism>
<protein>
    <recommendedName>
        <fullName evidence="2">Interferon-related developmental regulator N-terminal domain-containing protein</fullName>
    </recommendedName>
</protein>
<feature type="compositionally biased region" description="Basic and acidic residues" evidence="1">
    <location>
        <begin position="519"/>
        <end position="549"/>
    </location>
</feature>
<dbReference type="AlphaFoldDB" id="A0A1E3NF92"/>